<dbReference type="PANTHER" id="PTHR47505:SF1">
    <property type="entry name" value="DNA UTILIZATION PROTEIN YHGH"/>
    <property type="match status" value="1"/>
</dbReference>
<reference evidence="3 4" key="1">
    <citation type="submission" date="2017-03" db="EMBL/GenBank/DDBJ databases">
        <authorList>
            <person name="Afonso C.L."/>
            <person name="Miller P.J."/>
            <person name="Scott M.A."/>
            <person name="Spackman E."/>
            <person name="Goraichik I."/>
            <person name="Dimitrov K.M."/>
            <person name="Suarez D.L."/>
            <person name="Swayne D.E."/>
        </authorList>
    </citation>
    <scope>NUCLEOTIDE SEQUENCE [LARGE SCALE GENOMIC DNA]</scope>
    <source>
        <strain evidence="3 4">CECT 7745</strain>
    </source>
</reference>
<dbReference type="EMBL" id="FWXB01000005">
    <property type="protein sequence ID" value="SMC11972.1"/>
    <property type="molecule type" value="Genomic_DNA"/>
</dbReference>
<evidence type="ECO:0000259" key="2">
    <source>
        <dbReference type="Pfam" id="PF00156"/>
    </source>
</evidence>
<dbReference type="PANTHER" id="PTHR47505">
    <property type="entry name" value="DNA UTILIZATION PROTEIN YHGH"/>
    <property type="match status" value="1"/>
</dbReference>
<evidence type="ECO:0000313" key="4">
    <source>
        <dbReference type="Proteomes" id="UP000193224"/>
    </source>
</evidence>
<dbReference type="CDD" id="cd06223">
    <property type="entry name" value="PRTases_typeI"/>
    <property type="match status" value="1"/>
</dbReference>
<proteinExistence type="inferred from homology"/>
<evidence type="ECO:0000256" key="1">
    <source>
        <dbReference type="ARBA" id="ARBA00008007"/>
    </source>
</evidence>
<dbReference type="AlphaFoldDB" id="A0A1X7BQR7"/>
<name>A0A1X7BQR7_9RHOB</name>
<organism evidence="3 4">
    <name type="scientific">Roseovarius aestuarii</name>
    <dbReference type="NCBI Taxonomy" id="475083"/>
    <lineage>
        <taxon>Bacteria</taxon>
        <taxon>Pseudomonadati</taxon>
        <taxon>Pseudomonadota</taxon>
        <taxon>Alphaproteobacteria</taxon>
        <taxon>Rhodobacterales</taxon>
        <taxon>Roseobacteraceae</taxon>
        <taxon>Roseovarius</taxon>
    </lineage>
</organism>
<gene>
    <name evidence="3" type="ORF">ROA7745_01793</name>
</gene>
<feature type="domain" description="Phosphoribosyltransferase" evidence="2">
    <location>
        <begin position="102"/>
        <end position="159"/>
    </location>
</feature>
<dbReference type="InterPro" id="IPR029057">
    <property type="entry name" value="PRTase-like"/>
</dbReference>
<evidence type="ECO:0000313" key="3">
    <source>
        <dbReference type="EMBL" id="SMC11972.1"/>
    </source>
</evidence>
<accession>A0A1X7BQR7</accession>
<keyword evidence="4" id="KW-1185">Reference proteome</keyword>
<protein>
    <submittedName>
        <fullName evidence="3">DNA utilization protein GntX</fullName>
    </submittedName>
</protein>
<dbReference type="Proteomes" id="UP000193224">
    <property type="component" value="Unassembled WGS sequence"/>
</dbReference>
<dbReference type="InterPro" id="IPR000836">
    <property type="entry name" value="PRTase_dom"/>
</dbReference>
<dbReference type="Pfam" id="PF00156">
    <property type="entry name" value="Pribosyltran"/>
    <property type="match status" value="1"/>
</dbReference>
<sequence>MLYRDNGRKLVLALKHGDRHDVVRPAALWLARAAQPLLTRNMLIAPIPLHWLRMLKRRFNQSALLAKALAIEVKQEQCPDLLIRTVRTRSLDGLRRDERFETLDGAISVHPKRRHKLVGRDVLLLDDVMTSGATLSAATQACLSAGAKNVCILTLARVAKDT</sequence>
<dbReference type="Gene3D" id="3.40.50.2020">
    <property type="match status" value="1"/>
</dbReference>
<comment type="similarity">
    <text evidence="1">Belongs to the ComF/GntX family.</text>
</comment>
<dbReference type="SUPFAM" id="SSF53271">
    <property type="entry name" value="PRTase-like"/>
    <property type="match status" value="1"/>
</dbReference>
<dbReference type="InterPro" id="IPR051910">
    <property type="entry name" value="ComF/GntX_DNA_util-trans"/>
</dbReference>